<dbReference type="EMBL" id="BMAO01036851">
    <property type="protein sequence ID" value="GFR13488.1"/>
    <property type="molecule type" value="Genomic_DNA"/>
</dbReference>
<gene>
    <name evidence="1" type="ORF">TNCT_543101</name>
</gene>
<dbReference type="AlphaFoldDB" id="A0A8X6GZJ5"/>
<name>A0A8X6GZJ5_TRICU</name>
<comment type="caution">
    <text evidence="1">The sequence shown here is derived from an EMBL/GenBank/DDBJ whole genome shotgun (WGS) entry which is preliminary data.</text>
</comment>
<proteinExistence type="predicted"/>
<evidence type="ECO:0000313" key="1">
    <source>
        <dbReference type="EMBL" id="GFR13488.1"/>
    </source>
</evidence>
<protein>
    <submittedName>
        <fullName evidence="1">Uncharacterized protein</fullName>
    </submittedName>
</protein>
<evidence type="ECO:0000313" key="2">
    <source>
        <dbReference type="Proteomes" id="UP000887116"/>
    </source>
</evidence>
<dbReference type="Proteomes" id="UP000887116">
    <property type="component" value="Unassembled WGS sequence"/>
</dbReference>
<organism evidence="1 2">
    <name type="scientific">Trichonephila clavata</name>
    <name type="common">Joro spider</name>
    <name type="synonym">Nephila clavata</name>
    <dbReference type="NCBI Taxonomy" id="2740835"/>
    <lineage>
        <taxon>Eukaryota</taxon>
        <taxon>Metazoa</taxon>
        <taxon>Ecdysozoa</taxon>
        <taxon>Arthropoda</taxon>
        <taxon>Chelicerata</taxon>
        <taxon>Arachnida</taxon>
        <taxon>Araneae</taxon>
        <taxon>Araneomorphae</taxon>
        <taxon>Entelegynae</taxon>
        <taxon>Araneoidea</taxon>
        <taxon>Nephilidae</taxon>
        <taxon>Trichonephila</taxon>
    </lineage>
</organism>
<reference evidence="1" key="1">
    <citation type="submission" date="2020-07" db="EMBL/GenBank/DDBJ databases">
        <title>Multicomponent nature underlies the extraordinary mechanical properties of spider dragline silk.</title>
        <authorList>
            <person name="Kono N."/>
            <person name="Nakamura H."/>
            <person name="Mori M."/>
            <person name="Yoshida Y."/>
            <person name="Ohtoshi R."/>
            <person name="Malay A.D."/>
            <person name="Moran D.A.P."/>
            <person name="Tomita M."/>
            <person name="Numata K."/>
            <person name="Arakawa K."/>
        </authorList>
    </citation>
    <scope>NUCLEOTIDE SEQUENCE</scope>
</reference>
<keyword evidence="2" id="KW-1185">Reference proteome</keyword>
<sequence>MTVVGFGWRPMVLFVNEKKSSSEKQSSDEISFLKSMSYRLGKKKRGAFCNFRFRSAFKTKEMYLPYKGTGLKIQCKCLRNSANFSQLMLRSCSLTDFTYLDNFRYSEMTP</sequence>
<accession>A0A8X6GZJ5</accession>